<name>A0ABT5DPB0_9BACT</name>
<dbReference type="InterPro" id="IPR001254">
    <property type="entry name" value="Trypsin_dom"/>
</dbReference>
<comment type="caution">
    <text evidence="2">The sequence shown here is derived from an EMBL/GenBank/DDBJ whole genome shotgun (WGS) entry which is preliminary data.</text>
</comment>
<dbReference type="InterPro" id="IPR051333">
    <property type="entry name" value="CLIP_Serine_Protease"/>
</dbReference>
<evidence type="ECO:0000313" key="2">
    <source>
        <dbReference type="EMBL" id="MDC0714212.1"/>
    </source>
</evidence>
<protein>
    <submittedName>
        <fullName evidence="2">Trypsin-like serine protease</fullName>
        <ecNumber evidence="2">3.4.21.-</ecNumber>
    </submittedName>
</protein>
<dbReference type="PANTHER" id="PTHR24260">
    <property type="match status" value="1"/>
</dbReference>
<dbReference type="PANTHER" id="PTHR24260:SF136">
    <property type="entry name" value="GH08193P-RELATED"/>
    <property type="match status" value="1"/>
</dbReference>
<reference evidence="2 3" key="1">
    <citation type="submission" date="2022-11" db="EMBL/GenBank/DDBJ databases">
        <title>Minimal conservation of predation-associated metabolite biosynthetic gene clusters underscores biosynthetic potential of Myxococcota including descriptions for ten novel species: Archangium lansinium sp. nov., Myxococcus landrumus sp. nov., Nannocystis bai.</title>
        <authorList>
            <person name="Ahearne A."/>
            <person name="Stevens C."/>
            <person name="Dowd S."/>
        </authorList>
    </citation>
    <scope>NUCLEOTIDE SEQUENCE [LARGE SCALE GENOMIC DNA]</scope>
    <source>
        <strain evidence="2 3">NCWAL01</strain>
    </source>
</reference>
<accession>A0ABT5DPB0</accession>
<dbReference type="Gene3D" id="2.40.10.10">
    <property type="entry name" value="Trypsin-like serine proteases"/>
    <property type="match status" value="1"/>
</dbReference>
<keyword evidence="2" id="KW-0378">Hydrolase</keyword>
<dbReference type="GO" id="GO:0016787">
    <property type="term" value="F:hydrolase activity"/>
    <property type="evidence" value="ECO:0007669"/>
    <property type="project" value="UniProtKB-KW"/>
</dbReference>
<dbReference type="InterPro" id="IPR001314">
    <property type="entry name" value="Peptidase_S1A"/>
</dbReference>
<gene>
    <name evidence="2" type="ORF">POL68_37470</name>
</gene>
<sequence length="376" mass="38267">MAAITVGTVDEGDPAVVSLVDGLALTCTGTLIANRVVLTAAHCITGGGPTLALFGTRRSTPEQVVDIIERRRHPDFDAATLRADLGLLFLASAPGVAPLPLPERRLDSGAVGQALRVVGFGTTAPGAGDPGIKRVGRATLTQVNASTMDMVAAPSQPCDGDSGGSAFLIEDDVEVLAGVISAGDASCARTTHATRIDTYRGTFIEPFLVEIATELVTGERCVIDANCASGHCQAVAGAFSYCTAACSDESDCSGAMVCGGTGTCAYPVPTPGGNGSSCDRDRDCVSDRCARPQADAPGVCAERCFAENQSACPGNLECEVDMAHPGTSACFTAATVGGCSVSSGLAPWPLALVLGASLWRRQRQARGSVSVKVDVA</sequence>
<dbReference type="EC" id="3.4.21.-" evidence="2"/>
<dbReference type="RefSeq" id="WP_272144779.1">
    <property type="nucleotide sequence ID" value="NZ_JAQNDM010000002.1"/>
</dbReference>
<organism evidence="2 3">
    <name type="scientific">Stigmatella ashevillensis</name>
    <dbReference type="NCBI Taxonomy" id="2995309"/>
    <lineage>
        <taxon>Bacteria</taxon>
        <taxon>Pseudomonadati</taxon>
        <taxon>Myxococcota</taxon>
        <taxon>Myxococcia</taxon>
        <taxon>Myxococcales</taxon>
        <taxon>Cystobacterineae</taxon>
        <taxon>Archangiaceae</taxon>
        <taxon>Stigmatella</taxon>
    </lineage>
</organism>
<dbReference type="PROSITE" id="PS00134">
    <property type="entry name" value="TRYPSIN_HIS"/>
    <property type="match status" value="1"/>
</dbReference>
<dbReference type="SUPFAM" id="SSF50494">
    <property type="entry name" value="Trypsin-like serine proteases"/>
    <property type="match status" value="1"/>
</dbReference>
<proteinExistence type="predicted"/>
<dbReference type="PROSITE" id="PS50240">
    <property type="entry name" value="TRYPSIN_DOM"/>
    <property type="match status" value="1"/>
</dbReference>
<dbReference type="Proteomes" id="UP001221838">
    <property type="component" value="Unassembled WGS sequence"/>
</dbReference>
<dbReference type="InterPro" id="IPR043504">
    <property type="entry name" value="Peptidase_S1_PA_chymotrypsin"/>
</dbReference>
<feature type="domain" description="Peptidase S1" evidence="1">
    <location>
        <begin position="4"/>
        <end position="216"/>
    </location>
</feature>
<dbReference type="Pfam" id="PF00089">
    <property type="entry name" value="Trypsin"/>
    <property type="match status" value="1"/>
</dbReference>
<dbReference type="InterPro" id="IPR018114">
    <property type="entry name" value="TRYPSIN_HIS"/>
</dbReference>
<evidence type="ECO:0000259" key="1">
    <source>
        <dbReference type="PROSITE" id="PS50240"/>
    </source>
</evidence>
<dbReference type="InterPro" id="IPR009003">
    <property type="entry name" value="Peptidase_S1_PA"/>
</dbReference>
<dbReference type="EMBL" id="JAQNDM010000002">
    <property type="protein sequence ID" value="MDC0714212.1"/>
    <property type="molecule type" value="Genomic_DNA"/>
</dbReference>
<evidence type="ECO:0000313" key="3">
    <source>
        <dbReference type="Proteomes" id="UP001221838"/>
    </source>
</evidence>
<dbReference type="PRINTS" id="PR00722">
    <property type="entry name" value="CHYMOTRYPSIN"/>
</dbReference>
<dbReference type="SMART" id="SM00020">
    <property type="entry name" value="Tryp_SPc"/>
    <property type="match status" value="1"/>
</dbReference>
<keyword evidence="3" id="KW-1185">Reference proteome</keyword>